<dbReference type="Gene3D" id="3.40.390.10">
    <property type="entry name" value="Collagenase (Catalytic Domain)"/>
    <property type="match status" value="1"/>
</dbReference>
<evidence type="ECO:0000256" key="3">
    <source>
        <dbReference type="ARBA" id="ARBA00022670"/>
    </source>
</evidence>
<dbReference type="GO" id="GO:0004180">
    <property type="term" value="F:carboxypeptidase activity"/>
    <property type="evidence" value="ECO:0007669"/>
    <property type="project" value="TreeGrafter"/>
</dbReference>
<comment type="caution">
    <text evidence="14">The sequence shown here is derived from an EMBL/GenBank/DDBJ whole genome shotgun (WGS) entry which is preliminary data.</text>
</comment>
<keyword evidence="3 10" id="KW-0645">Protease</keyword>
<evidence type="ECO:0000256" key="8">
    <source>
        <dbReference type="ARBA" id="ARBA00023049"/>
    </source>
</evidence>
<proteinExistence type="inferred from homology"/>
<sequence>MFNNKSRLWLFILAFIYMLAITIPAAHGATGAVNPLLGPFNTPHQTPPFDQIKTGHFMPAIEESIKQGRAEIENIINNPETPTFANTIEALEKSGRLLKRTASILFQLNEADTNPELQEVAAEVSPILADFYNDITLNENLFAKVKYVYENCDRNLLTAEQKTLLENTYRQFVRNGAELEDGEKERMRQISRRLAELEMRFMENVLADTKNSYVHVTDKRELAGLPQAVVESAADTARAQNMTGWVFTLDYPTYISVMSYADNRGLRERMYKTYGGLGSNGKNDNSAIVVEIANLRLQAAKLLGYPTHAHYVLEERMARNPRTVEDFQNKLYYALQGAAKEEVQKLQKFAAGLGLESELRPYDWSYYENKLKDQKLSFNEEELRPYFRLENVQKGVFQLAGRLYGLKFKVNKDIPVYNPEVTAYEVFDADNSFLGVLYLDYFPRAGKADGAWTAQLAAPEKYQGQNLRPQVMVVCNFTKPTKTEPSLLTLHEVTTLLHEFGHALHMLLADVTYAATSSYYAHWDFIELPSQLMENWVYQKEFLDMFAVHYKTGEKIPAALVEKIREQKRFHIAFNRLQQVRLGNIDLAWHTITSPVQVPVSQFEREASEEPALLPLVEGCLVSNSFSHIFAGGYAAGYYSYLWSEVLAADAFVAFEKNGIFNKATAASFRDNILARGASEHPALLYQRFRGRDAGIDALLEDFNIETKHFIPEGFVYLDEVIPNVELDIRYFGENNFTGRPVDGYLAPRAVISEPAASALKKVQQELNQQGLGLKIFDAYRPQRAVDNFARWAADVKDTKMKSQFYPDIDKSNLFNLGYIAHKSGHSRGSTIDLTIIRLDNGEELDMGSPFDFFGPISHHDTELITEEQRENRQLLKGLMEKHGFAAYPEEWWHYTLKDEPYPDKYFDFPVQ</sequence>
<organism evidence="14 15">
    <name type="scientific">Desulfallas thermosapovorans DSM 6562</name>
    <dbReference type="NCBI Taxonomy" id="1121431"/>
    <lineage>
        <taxon>Bacteria</taxon>
        <taxon>Bacillati</taxon>
        <taxon>Bacillota</taxon>
        <taxon>Clostridia</taxon>
        <taxon>Eubacteriales</taxon>
        <taxon>Desulfallaceae</taxon>
        <taxon>Desulfallas</taxon>
    </lineage>
</organism>
<reference evidence="14 15" key="1">
    <citation type="submission" date="2019-07" db="EMBL/GenBank/DDBJ databases">
        <title>Genomic Encyclopedia of Type Strains, Phase I: the one thousand microbial genomes (KMG-I) project.</title>
        <authorList>
            <person name="Kyrpides N."/>
        </authorList>
    </citation>
    <scope>NUCLEOTIDE SEQUENCE [LARGE SCALE GENOMIC DNA]</scope>
    <source>
        <strain evidence="14 15">DSM 6562</strain>
    </source>
</reference>
<name>A0A5S4ZUB3_9FIRM</name>
<feature type="binding site" evidence="10">
    <location>
        <position position="826"/>
    </location>
    <ligand>
        <name>Zn(2+)</name>
        <dbReference type="ChEBI" id="CHEBI:29105"/>
        <note>catalytic</note>
    </ligand>
</feature>
<dbReference type="GO" id="GO:0160237">
    <property type="term" value="F:D-Ala-D-Ala dipeptidase activity"/>
    <property type="evidence" value="ECO:0007669"/>
    <property type="project" value="UniProtKB-EC"/>
</dbReference>
<evidence type="ECO:0000256" key="11">
    <source>
        <dbReference type="RuleBase" id="RU003435"/>
    </source>
</evidence>
<evidence type="ECO:0000256" key="7">
    <source>
        <dbReference type="ARBA" id="ARBA00022997"/>
    </source>
</evidence>
<dbReference type="SUPFAM" id="SSF55166">
    <property type="entry name" value="Hedgehog/DD-peptidase"/>
    <property type="match status" value="1"/>
</dbReference>
<feature type="site" description="Transition state stabilizer" evidence="10">
    <location>
        <position position="781"/>
    </location>
</feature>
<comment type="function">
    <text evidence="10">Catalyzes hydrolysis of the D-alanyl-D-alanine dipeptide.</text>
</comment>
<dbReference type="Pfam" id="PF01427">
    <property type="entry name" value="Peptidase_M15"/>
    <property type="match status" value="1"/>
</dbReference>
<evidence type="ECO:0000313" key="14">
    <source>
        <dbReference type="EMBL" id="TYO96498.1"/>
    </source>
</evidence>
<dbReference type="Gene3D" id="1.10.1370.10">
    <property type="entry name" value="Neurolysin, domain 3"/>
    <property type="match status" value="1"/>
</dbReference>
<feature type="binding site" evidence="10">
    <location>
        <position position="894"/>
    </location>
    <ligand>
        <name>Zn(2+)</name>
        <dbReference type="ChEBI" id="CHEBI:29105"/>
        <note>catalytic</note>
    </ligand>
</feature>
<keyword evidence="4 10" id="KW-0479">Metal-binding</keyword>
<dbReference type="InterPro" id="IPR000755">
    <property type="entry name" value="A_A_dipeptidase"/>
</dbReference>
<evidence type="ECO:0000256" key="4">
    <source>
        <dbReference type="ARBA" id="ARBA00022723"/>
    </source>
</evidence>
<keyword evidence="12" id="KW-0732">Signal</keyword>
<accession>A0A5S4ZUB3</accession>
<keyword evidence="7 10" id="KW-0224">Dipeptidase</keyword>
<keyword evidence="9" id="KW-0961">Cell wall biogenesis/degradation</keyword>
<dbReference type="Gene3D" id="3.30.1380.10">
    <property type="match status" value="1"/>
</dbReference>
<protein>
    <recommendedName>
        <fullName evidence="10">D-alanyl-D-alanine dipeptidase</fullName>
        <shortName evidence="10">D-Ala-D-Ala dipeptidase</shortName>
        <ecNumber evidence="10">3.4.13.22</ecNumber>
    </recommendedName>
</protein>
<keyword evidence="15" id="KW-1185">Reference proteome</keyword>
<dbReference type="InterPro" id="IPR001567">
    <property type="entry name" value="Pept_M3A_M3B_dom"/>
</dbReference>
<dbReference type="CDD" id="cd14817">
    <property type="entry name" value="D-Ala-D-Ala_dipeptidase_VanX"/>
    <property type="match status" value="1"/>
</dbReference>
<dbReference type="CDD" id="cd06456">
    <property type="entry name" value="M3A_DCP"/>
    <property type="match status" value="1"/>
</dbReference>
<feature type="binding site" evidence="10">
    <location>
        <position position="833"/>
    </location>
    <ligand>
        <name>Zn(2+)</name>
        <dbReference type="ChEBI" id="CHEBI:29105"/>
        <note>catalytic</note>
    </ligand>
</feature>
<dbReference type="InterPro" id="IPR024079">
    <property type="entry name" value="MetalloPept_cat_dom_sf"/>
</dbReference>
<comment type="similarity">
    <text evidence="2 11">Belongs to the peptidase M3 family.</text>
</comment>
<comment type="similarity">
    <text evidence="10">Belongs to the peptidase M15D family.</text>
</comment>
<dbReference type="GO" id="GO:0005829">
    <property type="term" value="C:cytosol"/>
    <property type="evidence" value="ECO:0007669"/>
    <property type="project" value="TreeGrafter"/>
</dbReference>
<dbReference type="AlphaFoldDB" id="A0A5S4ZUB3"/>
<dbReference type="InterPro" id="IPR045090">
    <property type="entry name" value="Pept_M3A_M3B"/>
</dbReference>
<dbReference type="PANTHER" id="PTHR43660">
    <property type="entry name" value="DIPEPTIDYL CARBOXYPEPTIDASE"/>
    <property type="match status" value="1"/>
</dbReference>
<keyword evidence="6 10" id="KW-0862">Zinc</keyword>
<dbReference type="GO" id="GO:0008270">
    <property type="term" value="F:zinc ion binding"/>
    <property type="evidence" value="ECO:0007669"/>
    <property type="project" value="UniProtKB-UniRule"/>
</dbReference>
<dbReference type="GO" id="GO:0006508">
    <property type="term" value="P:proteolysis"/>
    <property type="evidence" value="ECO:0007669"/>
    <property type="project" value="UniProtKB-KW"/>
</dbReference>
<feature type="active site" description="Proton donor/acceptor" evidence="10">
    <location>
        <position position="891"/>
    </location>
</feature>
<dbReference type="Pfam" id="PF01432">
    <property type="entry name" value="Peptidase_M3"/>
    <property type="match status" value="1"/>
</dbReference>
<dbReference type="Proteomes" id="UP000323166">
    <property type="component" value="Unassembled WGS sequence"/>
</dbReference>
<evidence type="ECO:0000256" key="10">
    <source>
        <dbReference type="HAMAP-Rule" id="MF_01924"/>
    </source>
</evidence>
<dbReference type="InterPro" id="IPR009045">
    <property type="entry name" value="Zn_M74/Hedgehog-like"/>
</dbReference>
<evidence type="ECO:0000256" key="6">
    <source>
        <dbReference type="ARBA" id="ARBA00022833"/>
    </source>
</evidence>
<evidence type="ECO:0000256" key="9">
    <source>
        <dbReference type="ARBA" id="ARBA00023316"/>
    </source>
</evidence>
<keyword evidence="5 10" id="KW-0378">Hydrolase</keyword>
<dbReference type="InterPro" id="IPR034005">
    <property type="entry name" value="M3A_DCP"/>
</dbReference>
<dbReference type="EMBL" id="VNHM01000004">
    <property type="protein sequence ID" value="TYO96498.1"/>
    <property type="molecule type" value="Genomic_DNA"/>
</dbReference>
<dbReference type="HAMAP" id="MF_01924">
    <property type="entry name" value="A_A_dipeptidase"/>
    <property type="match status" value="1"/>
</dbReference>
<feature type="chain" id="PRO_5024373225" description="D-alanyl-D-alanine dipeptidase" evidence="12">
    <location>
        <begin position="29"/>
        <end position="912"/>
    </location>
</feature>
<evidence type="ECO:0000256" key="12">
    <source>
        <dbReference type="SAM" id="SignalP"/>
    </source>
</evidence>
<dbReference type="GO" id="GO:0071555">
    <property type="term" value="P:cell wall organization"/>
    <property type="evidence" value="ECO:0007669"/>
    <property type="project" value="UniProtKB-KW"/>
</dbReference>
<dbReference type="GO" id="GO:0004222">
    <property type="term" value="F:metalloendopeptidase activity"/>
    <property type="evidence" value="ECO:0007669"/>
    <property type="project" value="InterPro"/>
</dbReference>
<keyword evidence="8 10" id="KW-0482">Metalloprotease</keyword>
<feature type="signal peptide" evidence="12">
    <location>
        <begin position="1"/>
        <end position="28"/>
    </location>
</feature>
<evidence type="ECO:0000259" key="13">
    <source>
        <dbReference type="Pfam" id="PF01432"/>
    </source>
</evidence>
<dbReference type="RefSeq" id="WP_243131620.1">
    <property type="nucleotide sequence ID" value="NZ_VNHM01000004.1"/>
</dbReference>
<dbReference type="PANTHER" id="PTHR43660:SF1">
    <property type="entry name" value="DIPEPTIDYL CARBOXYPEPTIDASE"/>
    <property type="match status" value="1"/>
</dbReference>
<dbReference type="EC" id="3.4.13.22" evidence="10"/>
<gene>
    <name evidence="14" type="ORF">LX24_00966</name>
</gene>
<dbReference type="FunFam" id="3.40.390.10:FF:000009">
    <property type="entry name" value="Oligopeptidase A"/>
    <property type="match status" value="1"/>
</dbReference>
<dbReference type="Gene3D" id="1.10.1370.40">
    <property type="match status" value="1"/>
</dbReference>
<evidence type="ECO:0000256" key="2">
    <source>
        <dbReference type="ARBA" id="ARBA00006040"/>
    </source>
</evidence>
<evidence type="ECO:0000313" key="15">
    <source>
        <dbReference type="Proteomes" id="UP000323166"/>
    </source>
</evidence>
<dbReference type="SUPFAM" id="SSF55486">
    <property type="entry name" value="Metalloproteases ('zincins'), catalytic domain"/>
    <property type="match status" value="1"/>
</dbReference>
<evidence type="ECO:0000256" key="1">
    <source>
        <dbReference type="ARBA" id="ARBA00001362"/>
    </source>
</evidence>
<dbReference type="InterPro" id="IPR024077">
    <property type="entry name" value="Neurolysin/TOP_dom2"/>
</dbReference>
<comment type="cofactor">
    <cofactor evidence="10">
        <name>Zn(2+)</name>
        <dbReference type="ChEBI" id="CHEBI:29105"/>
    </cofactor>
    <text evidence="10">Binds 1 zinc ion per subunit.</text>
</comment>
<comment type="catalytic activity">
    <reaction evidence="1 10">
        <text>D-alanyl-D-alanine + H2O = 2 D-alanine</text>
        <dbReference type="Rhea" id="RHEA:20661"/>
        <dbReference type="ChEBI" id="CHEBI:15377"/>
        <dbReference type="ChEBI" id="CHEBI:57416"/>
        <dbReference type="ChEBI" id="CHEBI:57822"/>
        <dbReference type="EC" id="3.4.13.22"/>
    </reaction>
</comment>
<feature type="domain" description="Peptidase M3A/M3B catalytic" evidence="13">
    <location>
        <begin position="257"/>
        <end position="704"/>
    </location>
</feature>
<evidence type="ECO:0000256" key="5">
    <source>
        <dbReference type="ARBA" id="ARBA00022801"/>
    </source>
</evidence>